<name>A0A9P4I0Z0_9PEZI</name>
<sequence>LQNDARKFRRVKETTLRGLRVQKFARTNQFEVERSWEGFVEKFIVLNRDDLASALEERLKELSKVSNKWTPEILSLLFQLSDNPVQKAKVEDLEKLRPPTPPPALTWAEIIADDPLEEDGLWDDIDYAAESSEYEDEDEIPTKPQRRVESRAATPPSSAHEEDEEDYYPPEALIEPVDTDILKTISANQFWTKEPEDDEGEPKWQMGPAASGKVQITELEALRETLFMLAGLGTSLFKLNTESGRPQFVSKYAISHALGPTFAHQMHEFSAIGLKLNRLRSWTKQPQYIALLQTFQYAIEYEVREFNKYLAALQGRYLGTKTVEVSLLEVHASVQKRVQPLLWLESLVSHSSQFISTNPFAFLEALYEQANLAQASSNLELFMIMTNVFFLCLRTYLRPIRQWMESGELGPDDNVFFIAMADKSNETASLWHDRYALRQDKSGRLHAPSFLRPAAKKIFNSGKSVVFLKELNRYNHKTASKGIQEPSLDFASVCGSKETIPLAPFSELFAMAFENWIASKYTFASSILRKEIYSRCGLWRSLDSLEYLYFSRDGSLMQTFADTVFEKLDRGRAGWNDRYILTEVARSTYNVLPCVDEYKLVVRTSGSQQSRDIKALDSISLDYILPWSITNIVQRASIPIYQRIFIFLLQIYRAKSLLKTTLSRPSTTPPSTTTTVKRHTQHYLRHRLTWLVDLLYTYITELVLAPAVQHLRKQLTAAEDLDAMAALHTEHVKSIEAKCLLAKKLTPIHQAVLACLDLSTRFAQAVATEHAGGANLLREEFMRQYRFLTAGLRGVSRAGGETCWEMLAERLEWDGGAVG</sequence>
<evidence type="ECO:0000256" key="4">
    <source>
        <dbReference type="ARBA" id="ARBA00023212"/>
    </source>
</evidence>
<feature type="region of interest" description="Disordered" evidence="6">
    <location>
        <begin position="130"/>
        <end position="170"/>
    </location>
</feature>
<evidence type="ECO:0000313" key="11">
    <source>
        <dbReference type="Proteomes" id="UP000799776"/>
    </source>
</evidence>
<dbReference type="Pfam" id="PF17681">
    <property type="entry name" value="GCP_N_terminal"/>
    <property type="match status" value="1"/>
</dbReference>
<evidence type="ECO:0000256" key="5">
    <source>
        <dbReference type="RuleBase" id="RU363050"/>
    </source>
</evidence>
<evidence type="ECO:0000256" key="2">
    <source>
        <dbReference type="ARBA" id="ARBA00022490"/>
    </source>
</evidence>
<dbReference type="InterPro" id="IPR040457">
    <property type="entry name" value="GCP_C"/>
</dbReference>
<evidence type="ECO:0000313" key="10">
    <source>
        <dbReference type="EMBL" id="KAF2091058.1"/>
    </source>
</evidence>
<dbReference type="InterPro" id="IPR007259">
    <property type="entry name" value="GCP"/>
</dbReference>
<feature type="domain" description="Gamma tubulin complex component protein N-terminal" evidence="9">
    <location>
        <begin position="222"/>
        <end position="528"/>
    </location>
</feature>
<comment type="subcellular location">
    <subcellularLocation>
        <location evidence="5">Cytoplasm</location>
        <location evidence="5">Cytoskeleton</location>
        <location evidence="5">Microtubule organizing center</location>
    </subcellularLocation>
</comment>
<dbReference type="GO" id="GO:0005874">
    <property type="term" value="C:microtubule"/>
    <property type="evidence" value="ECO:0007669"/>
    <property type="project" value="UniProtKB-KW"/>
</dbReference>
<keyword evidence="3 5" id="KW-0493">Microtubule</keyword>
<comment type="similarity">
    <text evidence="1 5">Belongs to the TUBGCP family.</text>
</comment>
<dbReference type="GO" id="GO:0000930">
    <property type="term" value="C:gamma-tubulin complex"/>
    <property type="evidence" value="ECO:0007669"/>
    <property type="project" value="TreeGrafter"/>
</dbReference>
<comment type="caution">
    <text evidence="10">The sequence shown here is derived from an EMBL/GenBank/DDBJ whole genome shotgun (WGS) entry which is preliminary data.</text>
</comment>
<dbReference type="Pfam" id="PF14609">
    <property type="entry name" value="GCP5-Mod21_N"/>
    <property type="match status" value="1"/>
</dbReference>
<dbReference type="GO" id="GO:0005816">
    <property type="term" value="C:spindle pole body"/>
    <property type="evidence" value="ECO:0007669"/>
    <property type="project" value="UniProtKB-ARBA"/>
</dbReference>
<dbReference type="EMBL" id="ML978712">
    <property type="protein sequence ID" value="KAF2091058.1"/>
    <property type="molecule type" value="Genomic_DNA"/>
</dbReference>
<dbReference type="GO" id="GO:0007020">
    <property type="term" value="P:microtubule nucleation"/>
    <property type="evidence" value="ECO:0007669"/>
    <property type="project" value="InterPro"/>
</dbReference>
<dbReference type="Gene3D" id="1.20.120.1900">
    <property type="entry name" value="Gamma-tubulin complex, C-terminal domain"/>
    <property type="match status" value="1"/>
</dbReference>
<dbReference type="Proteomes" id="UP000799776">
    <property type="component" value="Unassembled WGS sequence"/>
</dbReference>
<proteinExistence type="inferred from homology"/>
<keyword evidence="11" id="KW-1185">Reference proteome</keyword>
<evidence type="ECO:0000259" key="8">
    <source>
        <dbReference type="Pfam" id="PF14609"/>
    </source>
</evidence>
<dbReference type="GO" id="GO:0031122">
    <property type="term" value="P:cytoplasmic microtubule organization"/>
    <property type="evidence" value="ECO:0007669"/>
    <property type="project" value="TreeGrafter"/>
</dbReference>
<gene>
    <name evidence="10" type="ORF">K490DRAFT_34128</name>
</gene>
<protein>
    <recommendedName>
        <fullName evidence="5">Spindle pole body component</fullName>
    </recommendedName>
</protein>
<dbReference type="GO" id="GO:0043015">
    <property type="term" value="F:gamma-tubulin binding"/>
    <property type="evidence" value="ECO:0007669"/>
    <property type="project" value="InterPro"/>
</dbReference>
<dbReference type="OrthoDB" id="66546at2759"/>
<evidence type="ECO:0000259" key="9">
    <source>
        <dbReference type="Pfam" id="PF17681"/>
    </source>
</evidence>
<dbReference type="GO" id="GO:0051011">
    <property type="term" value="F:microtubule minus-end binding"/>
    <property type="evidence" value="ECO:0007669"/>
    <property type="project" value="TreeGrafter"/>
</dbReference>
<dbReference type="InterPro" id="IPR041470">
    <property type="entry name" value="GCP_N"/>
</dbReference>
<feature type="compositionally biased region" description="Acidic residues" evidence="6">
    <location>
        <begin position="130"/>
        <end position="139"/>
    </location>
</feature>
<evidence type="ECO:0000256" key="3">
    <source>
        <dbReference type="ARBA" id="ARBA00022701"/>
    </source>
</evidence>
<feature type="domain" description="Gamma-Tubulin ring complex non-core subunit mod21 N-terminal" evidence="8">
    <location>
        <begin position="45"/>
        <end position="132"/>
    </location>
</feature>
<dbReference type="GO" id="GO:0000922">
    <property type="term" value="C:spindle pole"/>
    <property type="evidence" value="ECO:0007669"/>
    <property type="project" value="InterPro"/>
</dbReference>
<dbReference type="GO" id="GO:0051225">
    <property type="term" value="P:spindle assembly"/>
    <property type="evidence" value="ECO:0007669"/>
    <property type="project" value="TreeGrafter"/>
</dbReference>
<keyword evidence="4 5" id="KW-0206">Cytoskeleton</keyword>
<evidence type="ECO:0000256" key="6">
    <source>
        <dbReference type="SAM" id="MobiDB-lite"/>
    </source>
</evidence>
<dbReference type="Pfam" id="PF04130">
    <property type="entry name" value="GCP_C_terminal"/>
    <property type="match status" value="1"/>
</dbReference>
<dbReference type="InterPro" id="IPR059169">
    <property type="entry name" value="GCP5_N_ext"/>
</dbReference>
<accession>A0A9P4I0Z0</accession>
<evidence type="ECO:0000259" key="7">
    <source>
        <dbReference type="Pfam" id="PF04130"/>
    </source>
</evidence>
<dbReference type="GO" id="GO:0000278">
    <property type="term" value="P:mitotic cell cycle"/>
    <property type="evidence" value="ECO:0007669"/>
    <property type="project" value="TreeGrafter"/>
</dbReference>
<organism evidence="10 11">
    <name type="scientific">Saccharata proteae CBS 121410</name>
    <dbReference type="NCBI Taxonomy" id="1314787"/>
    <lineage>
        <taxon>Eukaryota</taxon>
        <taxon>Fungi</taxon>
        <taxon>Dikarya</taxon>
        <taxon>Ascomycota</taxon>
        <taxon>Pezizomycotina</taxon>
        <taxon>Dothideomycetes</taxon>
        <taxon>Dothideomycetes incertae sedis</taxon>
        <taxon>Botryosphaeriales</taxon>
        <taxon>Saccharataceae</taxon>
        <taxon>Saccharata</taxon>
    </lineage>
</organism>
<feature type="domain" description="Gamma tubulin complex component C-terminal" evidence="7">
    <location>
        <begin position="540"/>
        <end position="770"/>
    </location>
</feature>
<dbReference type="GO" id="GO:0051321">
    <property type="term" value="P:meiotic cell cycle"/>
    <property type="evidence" value="ECO:0007669"/>
    <property type="project" value="TreeGrafter"/>
</dbReference>
<dbReference type="PANTHER" id="PTHR19302:SF33">
    <property type="entry name" value="GAMMA-TUBULIN COMPLEX COMPONENT 5"/>
    <property type="match status" value="1"/>
</dbReference>
<reference evidence="10" key="1">
    <citation type="journal article" date="2020" name="Stud. Mycol.">
        <title>101 Dothideomycetes genomes: a test case for predicting lifestyles and emergence of pathogens.</title>
        <authorList>
            <person name="Haridas S."/>
            <person name="Albert R."/>
            <person name="Binder M."/>
            <person name="Bloem J."/>
            <person name="Labutti K."/>
            <person name="Salamov A."/>
            <person name="Andreopoulos B."/>
            <person name="Baker S."/>
            <person name="Barry K."/>
            <person name="Bills G."/>
            <person name="Bluhm B."/>
            <person name="Cannon C."/>
            <person name="Castanera R."/>
            <person name="Culley D."/>
            <person name="Daum C."/>
            <person name="Ezra D."/>
            <person name="Gonzalez J."/>
            <person name="Henrissat B."/>
            <person name="Kuo A."/>
            <person name="Liang C."/>
            <person name="Lipzen A."/>
            <person name="Lutzoni F."/>
            <person name="Magnuson J."/>
            <person name="Mondo S."/>
            <person name="Nolan M."/>
            <person name="Ohm R."/>
            <person name="Pangilinan J."/>
            <person name="Park H.-J."/>
            <person name="Ramirez L."/>
            <person name="Alfaro M."/>
            <person name="Sun H."/>
            <person name="Tritt A."/>
            <person name="Yoshinaga Y."/>
            <person name="Zwiers L.-H."/>
            <person name="Turgeon B."/>
            <person name="Goodwin S."/>
            <person name="Spatafora J."/>
            <person name="Crous P."/>
            <person name="Grigoriev I."/>
        </authorList>
    </citation>
    <scope>NUCLEOTIDE SEQUENCE</scope>
    <source>
        <strain evidence="10">CBS 121410</strain>
    </source>
</reference>
<feature type="non-terminal residue" evidence="10">
    <location>
        <position position="1"/>
    </location>
</feature>
<evidence type="ECO:0000256" key="1">
    <source>
        <dbReference type="ARBA" id="ARBA00010337"/>
    </source>
</evidence>
<dbReference type="AlphaFoldDB" id="A0A9P4I0Z0"/>
<dbReference type="InterPro" id="IPR042241">
    <property type="entry name" value="GCP_C_sf"/>
</dbReference>
<dbReference type="PANTHER" id="PTHR19302">
    <property type="entry name" value="GAMMA TUBULIN COMPLEX PROTEIN"/>
    <property type="match status" value="1"/>
</dbReference>
<dbReference type="InterPro" id="IPR032797">
    <property type="entry name" value="Mod21_N"/>
</dbReference>
<keyword evidence="2 5" id="KW-0963">Cytoplasm</keyword>
<dbReference type="CDD" id="cd22572">
    <property type="entry name" value="GCP5_NTD"/>
    <property type="match status" value="1"/>
</dbReference>